<dbReference type="PANTHER" id="PTHR14614">
    <property type="entry name" value="HEPATOCELLULAR CARCINOMA-ASSOCIATED ANTIGEN"/>
    <property type="match status" value="1"/>
</dbReference>
<evidence type="ECO:0000256" key="1">
    <source>
        <dbReference type="SAM" id="MobiDB-lite"/>
    </source>
</evidence>
<name>A0A9W7A7G1_9STRA</name>
<gene>
    <name evidence="2" type="ORF">TrLO_g14603</name>
</gene>
<dbReference type="InterPro" id="IPR019410">
    <property type="entry name" value="Methyltransf_16"/>
</dbReference>
<dbReference type="OrthoDB" id="194386at2759"/>
<dbReference type="EMBL" id="BRXW01000541">
    <property type="protein sequence ID" value="GMH64297.1"/>
    <property type="molecule type" value="Genomic_DNA"/>
</dbReference>
<feature type="region of interest" description="Disordered" evidence="1">
    <location>
        <begin position="232"/>
        <end position="268"/>
    </location>
</feature>
<evidence type="ECO:0000313" key="2">
    <source>
        <dbReference type="EMBL" id="GMH64297.1"/>
    </source>
</evidence>
<evidence type="ECO:0000313" key="3">
    <source>
        <dbReference type="Proteomes" id="UP001165122"/>
    </source>
</evidence>
<feature type="compositionally biased region" description="Basic and acidic residues" evidence="1">
    <location>
        <begin position="242"/>
        <end position="255"/>
    </location>
</feature>
<accession>A0A9W7A7G1</accession>
<organism evidence="2 3">
    <name type="scientific">Triparma laevis f. longispina</name>
    <dbReference type="NCBI Taxonomy" id="1714387"/>
    <lineage>
        <taxon>Eukaryota</taxon>
        <taxon>Sar</taxon>
        <taxon>Stramenopiles</taxon>
        <taxon>Ochrophyta</taxon>
        <taxon>Bolidophyceae</taxon>
        <taxon>Parmales</taxon>
        <taxon>Triparmaceae</taxon>
        <taxon>Triparma</taxon>
    </lineage>
</organism>
<feature type="compositionally biased region" description="Basic residues" evidence="1">
    <location>
        <begin position="256"/>
        <end position="268"/>
    </location>
</feature>
<protein>
    <submittedName>
        <fullName evidence="2">Uncharacterized protein</fullName>
    </submittedName>
</protein>
<dbReference type="Pfam" id="PF10294">
    <property type="entry name" value="Methyltransf_16"/>
    <property type="match status" value="1"/>
</dbReference>
<sequence length="268" mass="29951">MSTQTYPFPPSPPSQSPVPISDQFFELANASTVAVADCLISQNNEIENSTGGVIWESAYLLYDYLTLTSPSSLNPPFTISNPFPSNSLTVISDGPGLLSICLSSLFTSVIATEIGGVVPLLELNVKANKLDQKVKVIEHDWTSPWFHPKSHLVLTTDTLFSSSLVRPLLLTLNSSLLPSGTVYVCSQERCLDSILEMERLGPEVFDQWEEVSEEVWNVVQWGREVGGRVWRGKGRKVKKRKGGEGEKKEEKLKKEKKEKKEKKRKNER</sequence>
<dbReference type="PANTHER" id="PTHR14614:SF109">
    <property type="entry name" value="RIBOSOMAL LYSINE N-METHYLTRANSFERASE 5"/>
    <property type="match status" value="1"/>
</dbReference>
<comment type="caution">
    <text evidence="2">The sequence shown here is derived from an EMBL/GenBank/DDBJ whole genome shotgun (WGS) entry which is preliminary data.</text>
</comment>
<dbReference type="InterPro" id="IPR029063">
    <property type="entry name" value="SAM-dependent_MTases_sf"/>
</dbReference>
<feature type="compositionally biased region" description="Basic residues" evidence="1">
    <location>
        <begin position="232"/>
        <end position="241"/>
    </location>
</feature>
<dbReference type="SUPFAM" id="SSF53335">
    <property type="entry name" value="S-adenosyl-L-methionine-dependent methyltransferases"/>
    <property type="match status" value="1"/>
</dbReference>
<dbReference type="Proteomes" id="UP001165122">
    <property type="component" value="Unassembled WGS sequence"/>
</dbReference>
<dbReference type="AlphaFoldDB" id="A0A9W7A7G1"/>
<reference evidence="3" key="1">
    <citation type="journal article" date="2023" name="Commun. Biol.">
        <title>Genome analysis of Parmales, the sister group of diatoms, reveals the evolutionary specialization of diatoms from phago-mixotrophs to photoautotrophs.</title>
        <authorList>
            <person name="Ban H."/>
            <person name="Sato S."/>
            <person name="Yoshikawa S."/>
            <person name="Yamada K."/>
            <person name="Nakamura Y."/>
            <person name="Ichinomiya M."/>
            <person name="Sato N."/>
            <person name="Blanc-Mathieu R."/>
            <person name="Endo H."/>
            <person name="Kuwata A."/>
            <person name="Ogata H."/>
        </authorList>
    </citation>
    <scope>NUCLEOTIDE SEQUENCE [LARGE SCALE GENOMIC DNA]</scope>
    <source>
        <strain evidence="3">NIES 3700</strain>
    </source>
</reference>
<keyword evidence="3" id="KW-1185">Reference proteome</keyword>
<dbReference type="Gene3D" id="3.40.50.150">
    <property type="entry name" value="Vaccinia Virus protein VP39"/>
    <property type="match status" value="1"/>
</dbReference>
<proteinExistence type="predicted"/>